<evidence type="ECO:0000256" key="1">
    <source>
        <dbReference type="ARBA" id="ARBA00022531"/>
    </source>
</evidence>
<keyword evidence="8" id="KW-1185">Reference proteome</keyword>
<keyword evidence="7" id="KW-0808">Transferase</keyword>
<feature type="chain" id="PRO_5015641404" evidence="4">
    <location>
        <begin position="20"/>
        <end position="436"/>
    </location>
</feature>
<dbReference type="Pfam" id="PF18962">
    <property type="entry name" value="Por_Secre_tail"/>
    <property type="match status" value="1"/>
</dbReference>
<evidence type="ECO:0000313" key="8">
    <source>
        <dbReference type="Proteomes" id="UP000239532"/>
    </source>
</evidence>
<protein>
    <submittedName>
        <fullName evidence="7">Glycosyl transferase</fullName>
    </submittedName>
</protein>
<dbReference type="GO" id="GO:0016740">
    <property type="term" value="F:transferase activity"/>
    <property type="evidence" value="ECO:0007669"/>
    <property type="project" value="UniProtKB-KW"/>
</dbReference>
<dbReference type="GO" id="GO:0009523">
    <property type="term" value="C:photosystem II"/>
    <property type="evidence" value="ECO:0007669"/>
    <property type="project" value="UniProtKB-KW"/>
</dbReference>
<accession>A0A2S9WYC1</accession>
<dbReference type="Gene3D" id="2.130.10.10">
    <property type="entry name" value="YVTN repeat-like/Quinoprotein amine dehydrogenase"/>
    <property type="match status" value="2"/>
</dbReference>
<evidence type="ECO:0000313" key="7">
    <source>
        <dbReference type="EMBL" id="PRP68396.1"/>
    </source>
</evidence>
<evidence type="ECO:0000256" key="4">
    <source>
        <dbReference type="SAM" id="SignalP"/>
    </source>
</evidence>
<dbReference type="RefSeq" id="WP_105983421.1">
    <property type="nucleotide sequence ID" value="NZ_MQUC01000003.1"/>
</dbReference>
<dbReference type="InterPro" id="IPR015943">
    <property type="entry name" value="WD40/YVTN_repeat-like_dom_sf"/>
</dbReference>
<reference evidence="7 8" key="1">
    <citation type="submission" date="2016-11" db="EMBL/GenBank/DDBJ databases">
        <title>Trade-off between light-utilization and light-protection in marine flavobacteria.</title>
        <authorList>
            <person name="Kumagai Y."/>
        </authorList>
    </citation>
    <scope>NUCLEOTIDE SEQUENCE [LARGE SCALE GENOMIC DNA]</scope>
    <source>
        <strain evidence="7 8">JCM 17109</strain>
    </source>
</reference>
<evidence type="ECO:0000256" key="3">
    <source>
        <dbReference type="ARBA" id="ARBA00023276"/>
    </source>
</evidence>
<keyword evidence="3" id="KW-0604">Photosystem II</keyword>
<dbReference type="InterPro" id="IPR028203">
    <property type="entry name" value="PSII_CF48-like_dom"/>
</dbReference>
<dbReference type="PANTHER" id="PTHR47199">
    <property type="entry name" value="PHOTOSYSTEM II STABILITY/ASSEMBLY FACTOR HCF136, CHLOROPLASTIC"/>
    <property type="match status" value="1"/>
</dbReference>
<dbReference type="AlphaFoldDB" id="A0A2S9WYC1"/>
<dbReference type="Pfam" id="PF14870">
    <property type="entry name" value="PSII_BNR"/>
    <property type="match status" value="1"/>
</dbReference>
<feature type="domain" description="Photosynthesis system II assembly factor Ycf48/Hcf136-like" evidence="5">
    <location>
        <begin position="141"/>
        <end position="291"/>
    </location>
</feature>
<sequence>MNKFLLACIAALFTWNLQAQFWSEVDSDFPTESTGISRFSIVDENVAWGIGYNGINPENNIQQFSKTTDAGSTWNAGSIAVGNTNLGIGDIAAIDGETAFIAVYPRIAGQNGGVWKTEDGGGTWAKISQTEFTSNGSFPNTIHFFDADNGVVTGDPVNGNWEIYTTADGGSTFTPVPAANIPAPQTNETGYLAQNTASGDSIWFTTSTGRIFHSTNRGLNWNVYQSPISDFGGSEVSGDISFADASKGILQTNVAILYSTTNAGQTWTQIVTSGTGTPYGDNIAYLPFTSYIVSVGSDPNFAGSSYSVNDGVTWVNIDTKQHVDVAFLNTSAGYSGGFTSDTNTTGVFKYVGDVLSAGDEFAFAKAISLYPNPTRNELNISGTDRVLNLELFNLSGQSLKVFQPSHSLSLEGLPTGLYLLKITTPLGMQSLPVLKN</sequence>
<feature type="signal peptide" evidence="4">
    <location>
        <begin position="1"/>
        <end position="19"/>
    </location>
</feature>
<evidence type="ECO:0000256" key="2">
    <source>
        <dbReference type="ARBA" id="ARBA00022729"/>
    </source>
</evidence>
<keyword evidence="2 4" id="KW-0732">Signal</keyword>
<dbReference type="SUPFAM" id="SSF110296">
    <property type="entry name" value="Oligoxyloglucan reducing end-specific cellobiohydrolase"/>
    <property type="match status" value="1"/>
</dbReference>
<proteinExistence type="predicted"/>
<dbReference type="PANTHER" id="PTHR47199:SF2">
    <property type="entry name" value="PHOTOSYSTEM II STABILITY_ASSEMBLY FACTOR HCF136, CHLOROPLASTIC"/>
    <property type="match status" value="1"/>
</dbReference>
<dbReference type="Proteomes" id="UP000239532">
    <property type="component" value="Unassembled WGS sequence"/>
</dbReference>
<keyword evidence="1" id="KW-0602">Photosynthesis</keyword>
<evidence type="ECO:0000259" key="6">
    <source>
        <dbReference type="Pfam" id="PF18962"/>
    </source>
</evidence>
<name>A0A2S9WYC1_9FLAO</name>
<comment type="caution">
    <text evidence="7">The sequence shown here is derived from an EMBL/GenBank/DDBJ whole genome shotgun (WGS) entry which is preliminary data.</text>
</comment>
<feature type="domain" description="Secretion system C-terminal sorting" evidence="6">
    <location>
        <begin position="369"/>
        <end position="424"/>
    </location>
</feature>
<dbReference type="InterPro" id="IPR026444">
    <property type="entry name" value="Secre_tail"/>
</dbReference>
<dbReference type="NCBIfam" id="TIGR04183">
    <property type="entry name" value="Por_Secre_tail"/>
    <property type="match status" value="1"/>
</dbReference>
<dbReference type="EMBL" id="MQUC01000003">
    <property type="protein sequence ID" value="PRP68396.1"/>
    <property type="molecule type" value="Genomic_DNA"/>
</dbReference>
<dbReference type="OrthoDB" id="610388at2"/>
<organism evidence="7 8">
    <name type="scientific">Nonlabens agnitus</name>
    <dbReference type="NCBI Taxonomy" id="870484"/>
    <lineage>
        <taxon>Bacteria</taxon>
        <taxon>Pseudomonadati</taxon>
        <taxon>Bacteroidota</taxon>
        <taxon>Flavobacteriia</taxon>
        <taxon>Flavobacteriales</taxon>
        <taxon>Flavobacteriaceae</taxon>
        <taxon>Nonlabens</taxon>
    </lineage>
</organism>
<gene>
    <name evidence="7" type="ORF">BST86_11745</name>
</gene>
<evidence type="ECO:0000259" key="5">
    <source>
        <dbReference type="Pfam" id="PF14870"/>
    </source>
</evidence>
<dbReference type="GO" id="GO:0015979">
    <property type="term" value="P:photosynthesis"/>
    <property type="evidence" value="ECO:0007669"/>
    <property type="project" value="UniProtKB-KW"/>
</dbReference>